<reference evidence="2 3" key="1">
    <citation type="submission" date="2020-07" db="EMBL/GenBank/DDBJ databases">
        <title>Halosimplex litoreum sp. nov. and Halosimplex rubrum sp. nov., isolated from different salt environments.</title>
        <authorList>
            <person name="Cui H."/>
        </authorList>
    </citation>
    <scope>NUCLEOTIDE SEQUENCE [LARGE SCALE GENOMIC DNA]</scope>
    <source>
        <strain evidence="2 3">R2</strain>
    </source>
</reference>
<dbReference type="InterPro" id="IPR006311">
    <property type="entry name" value="TAT_signal"/>
</dbReference>
<dbReference type="RefSeq" id="WP_179920553.1">
    <property type="nucleotide sequence ID" value="NZ_CP058909.1"/>
</dbReference>
<organism evidence="2 3">
    <name type="scientific">Halosimplex pelagicum</name>
    <dbReference type="NCBI Taxonomy" id="869886"/>
    <lineage>
        <taxon>Archaea</taxon>
        <taxon>Methanobacteriati</taxon>
        <taxon>Methanobacteriota</taxon>
        <taxon>Stenosarchaea group</taxon>
        <taxon>Halobacteria</taxon>
        <taxon>Halobacteriales</taxon>
        <taxon>Haloarculaceae</taxon>
        <taxon>Halosimplex</taxon>
    </lineage>
</organism>
<accession>A0A7D5T1X0</accession>
<evidence type="ECO:0000256" key="1">
    <source>
        <dbReference type="SAM" id="MobiDB-lite"/>
    </source>
</evidence>
<sequence length="250" mass="25545">MPPLPRDDALAGSGDGDAASDGDGDGDRSGDGERATAADRRSGVSRRRVLRGVGGLGASAVGAGAVAGASGVASAQITQAAAIPEVARWENENLAGFMIHVGGSTSPTQVRVAEGCVPPGSDTWPPDEMLAYDAMVINRKLGDTPEAETTLYIGGSVEVLPGQLYLISRFNRCDDGFVGVSLEQIGRSDVSAGPGQQATNRPVADVEEDERPRDLGTTQTPDATGPGFGLLASFAGLLGGGALLRRRDDE</sequence>
<dbReference type="EMBL" id="CP058909">
    <property type="protein sequence ID" value="QLH80731.1"/>
    <property type="molecule type" value="Genomic_DNA"/>
</dbReference>
<name>A0A7D5T1X0_9EURY</name>
<feature type="compositionally biased region" description="Basic and acidic residues" evidence="1">
    <location>
        <begin position="25"/>
        <end position="42"/>
    </location>
</feature>
<evidence type="ECO:0000313" key="2">
    <source>
        <dbReference type="EMBL" id="QLH80731.1"/>
    </source>
</evidence>
<feature type="region of interest" description="Disordered" evidence="1">
    <location>
        <begin position="1"/>
        <end position="46"/>
    </location>
</feature>
<dbReference type="Proteomes" id="UP000509346">
    <property type="component" value="Chromosome"/>
</dbReference>
<gene>
    <name evidence="2" type="ORF">HZS54_03370</name>
</gene>
<dbReference type="OrthoDB" id="240752at2157"/>
<dbReference type="KEGG" id="hpel:HZS54_03370"/>
<evidence type="ECO:0000313" key="3">
    <source>
        <dbReference type="Proteomes" id="UP000509346"/>
    </source>
</evidence>
<protein>
    <submittedName>
        <fullName evidence="2">Uncharacterized protein</fullName>
    </submittedName>
</protein>
<dbReference type="GeneID" id="56081597"/>
<dbReference type="PROSITE" id="PS51318">
    <property type="entry name" value="TAT"/>
    <property type="match status" value="1"/>
</dbReference>
<feature type="region of interest" description="Disordered" evidence="1">
    <location>
        <begin position="188"/>
        <end position="227"/>
    </location>
</feature>
<proteinExistence type="predicted"/>
<keyword evidence="3" id="KW-1185">Reference proteome</keyword>
<dbReference type="AlphaFoldDB" id="A0A7D5T1X0"/>